<evidence type="ECO:0000259" key="4">
    <source>
        <dbReference type="PROSITE" id="PS51471"/>
    </source>
</evidence>
<dbReference type="SUPFAM" id="SSF53098">
    <property type="entry name" value="Ribonuclease H-like"/>
    <property type="match status" value="1"/>
</dbReference>
<evidence type="ECO:0000256" key="2">
    <source>
        <dbReference type="ARBA" id="ARBA00023004"/>
    </source>
</evidence>
<dbReference type="Pfam" id="PF03171">
    <property type="entry name" value="2OG-FeII_Oxy"/>
    <property type="match status" value="1"/>
</dbReference>
<dbReference type="SUPFAM" id="SSF51197">
    <property type="entry name" value="Clavaminate synthase-like"/>
    <property type="match status" value="1"/>
</dbReference>
<keyword evidence="2" id="KW-0408">Iron</keyword>
<feature type="domain" description="Neprosin PEP catalytic" evidence="5">
    <location>
        <begin position="154"/>
        <end position="403"/>
    </location>
</feature>
<organism evidence="6 7">
    <name type="scientific">Brassica rapa subsp. trilocularis</name>
    <dbReference type="NCBI Taxonomy" id="1813537"/>
    <lineage>
        <taxon>Eukaryota</taxon>
        <taxon>Viridiplantae</taxon>
        <taxon>Streptophyta</taxon>
        <taxon>Embryophyta</taxon>
        <taxon>Tracheophyta</taxon>
        <taxon>Spermatophyta</taxon>
        <taxon>Magnoliopsida</taxon>
        <taxon>eudicotyledons</taxon>
        <taxon>Gunneridae</taxon>
        <taxon>Pentapetalae</taxon>
        <taxon>rosids</taxon>
        <taxon>malvids</taxon>
        <taxon>Brassicales</taxon>
        <taxon>Brassicaceae</taxon>
        <taxon>Brassiceae</taxon>
        <taxon>Brassica</taxon>
    </lineage>
</organism>
<feature type="chain" id="PRO_5045435947" description="Fe2OG dioxygenase domain-containing protein" evidence="3">
    <location>
        <begin position="24"/>
        <end position="1495"/>
    </location>
</feature>
<dbReference type="InterPro" id="IPR025521">
    <property type="entry name" value="Neprosin_propep"/>
</dbReference>
<evidence type="ECO:0000256" key="1">
    <source>
        <dbReference type="ARBA" id="ARBA00022723"/>
    </source>
</evidence>
<dbReference type="Pfam" id="PF03080">
    <property type="entry name" value="Neprosin"/>
    <property type="match status" value="2"/>
</dbReference>
<dbReference type="InterPro" id="IPR027443">
    <property type="entry name" value="IPNS-like_sf"/>
</dbReference>
<evidence type="ECO:0000313" key="7">
    <source>
        <dbReference type="Proteomes" id="UP000823674"/>
    </source>
</evidence>
<dbReference type="PROSITE" id="PS52045">
    <property type="entry name" value="NEPROSIN_PEP_CD"/>
    <property type="match status" value="2"/>
</dbReference>
<dbReference type="InterPro" id="IPR012337">
    <property type="entry name" value="RNaseH-like_sf"/>
</dbReference>
<dbReference type="Pfam" id="PF14365">
    <property type="entry name" value="Neprosin_AP"/>
    <property type="match status" value="2"/>
</dbReference>
<dbReference type="PANTHER" id="PTHR31589">
    <property type="entry name" value="PROTEIN, PUTATIVE (DUF239)-RELATED-RELATED"/>
    <property type="match status" value="1"/>
</dbReference>
<feature type="signal peptide" evidence="3">
    <location>
        <begin position="1"/>
        <end position="23"/>
    </location>
</feature>
<feature type="domain" description="Fe2OG dioxygenase" evidence="4">
    <location>
        <begin position="1329"/>
        <end position="1433"/>
    </location>
</feature>
<dbReference type="InterPro" id="IPR044730">
    <property type="entry name" value="RNase_H-like_dom_plant"/>
</dbReference>
<keyword evidence="7" id="KW-1185">Reference proteome</keyword>
<dbReference type="InterPro" id="IPR036397">
    <property type="entry name" value="RNaseH_sf"/>
</dbReference>
<dbReference type="PANTHER" id="PTHR31589:SF171">
    <property type="entry name" value="PROTEIN, PUTATIVE (DUF239)-RELATED"/>
    <property type="match status" value="1"/>
</dbReference>
<proteinExistence type="predicted"/>
<dbReference type="InterPro" id="IPR026992">
    <property type="entry name" value="DIOX_N"/>
</dbReference>
<dbReference type="Gene3D" id="2.60.120.330">
    <property type="entry name" value="B-lactam Antibiotic, Isopenicillin N Synthase, Chain"/>
    <property type="match status" value="1"/>
</dbReference>
<dbReference type="Gene3D" id="3.30.420.10">
    <property type="entry name" value="Ribonuclease H-like superfamily/Ribonuclease H"/>
    <property type="match status" value="1"/>
</dbReference>
<dbReference type="PROSITE" id="PS51471">
    <property type="entry name" value="FE2OG_OXY"/>
    <property type="match status" value="1"/>
</dbReference>
<evidence type="ECO:0000313" key="6">
    <source>
        <dbReference type="EMBL" id="KAG5406948.1"/>
    </source>
</evidence>
<keyword evidence="1" id="KW-0479">Metal-binding</keyword>
<comment type="caution">
    <text evidence="6">The sequence shown here is derived from an EMBL/GenBank/DDBJ whole genome shotgun (WGS) entry which is preliminary data.</text>
</comment>
<dbReference type="Pfam" id="PF14226">
    <property type="entry name" value="DIOX_N"/>
    <property type="match status" value="1"/>
</dbReference>
<dbReference type="Proteomes" id="UP000823674">
    <property type="component" value="Chromosome A03"/>
</dbReference>
<dbReference type="CDD" id="cd06222">
    <property type="entry name" value="RNase_H_like"/>
    <property type="match status" value="1"/>
</dbReference>
<dbReference type="InterPro" id="IPR004314">
    <property type="entry name" value="Neprosin"/>
</dbReference>
<protein>
    <recommendedName>
        <fullName evidence="8">Fe2OG dioxygenase domain-containing protein</fullName>
    </recommendedName>
</protein>
<dbReference type="InterPro" id="IPR053168">
    <property type="entry name" value="Glutamic_endopeptidase"/>
</dbReference>
<feature type="domain" description="Neprosin PEP catalytic" evidence="5">
    <location>
        <begin position="545"/>
        <end position="797"/>
    </location>
</feature>
<dbReference type="InterPro" id="IPR002156">
    <property type="entry name" value="RNaseH_domain"/>
</dbReference>
<keyword evidence="3" id="KW-0732">Signal</keyword>
<dbReference type="InterPro" id="IPR044861">
    <property type="entry name" value="IPNS-like_FE2OG_OXY"/>
</dbReference>
<sequence length="1495" mass="166987">MASFNNFVLQLLLTIPLIIVAEAARDRRAILSEKEKKELERQLKAINKPAIKSFKTEHGEIFDCIDIYKQLAFDHHLLKNHTVQVKPTSVPKWITSKNISQKLDPLQLLPRGISCPDGTVIVKRTTMQDLLNMQHLKSIGFNRHRHVHTEGNEIDLTGHHFATVDYEYSTVSGVKGNINLWDLQVSQDKVSLATMAIAGGPIENLASISVGWMVNPLLYQDHIHLYTYWTADGYKKTGCYDIRCPGFVQVSKRIPLGVLLKPVSIYDGTQYQMELSLHQDHATGDWWFIFGGVNVGYWPKSLFIASGLAKGTDKASWGGQVYSPLTKKSPFMGSGHFPNEGMGKAAFINGIEIIDGKGEALIPQIYTIKTHESSPKCYKAKFIHDDDDPWIRAVFYGGPGGCTGKLSSEESEAIALIVVAKSDRTMPVEMEENELVSLLNSINKPAVTSFQTEHGDILDCIDINKQLAFDHPLLKNHTIQLRPRNIPEWTINNSSSKNGGSTPFRQDGISCPFGTVIVKRTTHEDLILSQRLKSTGSKYSTYVTSKDKNIDLTGFHFAMADYGHKNYGAKVNLSIWEPKVSPTQFSSASMLIAGGSKEQFQSIRAGWIVYRWLNRNHSRLYTYWTADGFIKTGCYNTLCRGFVQVSKRVPLGILLEPVSIYDGHQSEVGIVIYKDIVTGNWWLFVHDEMVGYWPNSLFTKSGLGQGAGLVSYGGEVYSPVNEKSPSMGSGHFPAEGYTKTAYVNGFEVVSNNDSIFSEPSFRVMMFANTPKCYRVMPGRGQLRVWNCAPVSPGIEYSGSIDLKSTWESWIAKKNLPPTGVVAGSLAPWILWQIWITRNKLLFEERRCSAEEVITQATIIAREWTQSQQKIEKKTHSLAPPPPQTQCAVLRTDAAWNENQKIAGLGWTLEKTDGSFSSFATPATHVHSPLLAEGLAMREAVLKCRDLGVARVRCESDSATLIKVLKSEASNAELYGVAADSLSLSKQKAPLVHLCCSGGWRLLPPSEAVWVAIWLQRDVLCGYLVRSLFALAGLENRRSEVAIGFGEVVVGLGLSSIKRIRFLKRLGVCVVCGKCGWCLLSGLRLGSSLWSPDRSYHPWSLCCPLVCNRRVLPDYLVRGCGAFAQLREACYAFSINPASNAGCFACLDCMVILLWRLVILFSLVYVSFLGNIMSELHSSLQLPVLDLTQPIQSSVLSSLSQACKEWGFFYVTNHGISREMFRRIYSLSRDVFSAPLDSKLKLGPFSYTPRHIASPYFESLVVSGPDFSGSAKASADVLFQDHDKPELRETLQEYGAKMAELSKRLVEILLMMILGEETGKRFYQNEFSNCHGYLRLVSYTPPQDVEKQEELVEGLGMHTDMSCITIVYQDSVGGLQMRSKEGKWIDINPGDDLLVVNIGDLMQAWSNGRLRSSEHRVVLRKLVNRVSLGFFLCFEDEKVILAPQEILGEGNCRRYKSFKCSEYLKFRQSNEVGKFERIGYTVKDFAGLTLPEHDDP</sequence>
<evidence type="ECO:0000256" key="3">
    <source>
        <dbReference type="SAM" id="SignalP"/>
    </source>
</evidence>
<evidence type="ECO:0000259" key="5">
    <source>
        <dbReference type="PROSITE" id="PS52045"/>
    </source>
</evidence>
<reference evidence="6 7" key="1">
    <citation type="submission" date="2021-03" db="EMBL/GenBank/DDBJ databases">
        <authorList>
            <person name="King G.J."/>
            <person name="Bancroft I."/>
            <person name="Baten A."/>
            <person name="Bloomfield J."/>
            <person name="Borpatragohain P."/>
            <person name="He Z."/>
            <person name="Irish N."/>
            <person name="Irwin J."/>
            <person name="Liu K."/>
            <person name="Mauleon R.P."/>
            <person name="Moore J."/>
            <person name="Morris R."/>
            <person name="Ostergaard L."/>
            <person name="Wang B."/>
            <person name="Wells R."/>
        </authorList>
    </citation>
    <scope>NUCLEOTIDE SEQUENCE [LARGE SCALE GENOMIC DNA]</scope>
    <source>
        <strain evidence="6">R-o-18</strain>
        <tissue evidence="6">Leaf</tissue>
    </source>
</reference>
<accession>A0ABQ7N8C6</accession>
<dbReference type="Gene3D" id="3.90.1320.10">
    <property type="entry name" value="Outer-capsid protein sigma 3, large lobe"/>
    <property type="match status" value="2"/>
</dbReference>
<dbReference type="InterPro" id="IPR005123">
    <property type="entry name" value="Oxoglu/Fe-dep_dioxygenase_dom"/>
</dbReference>
<name>A0ABQ7N8C6_BRACM</name>
<gene>
    <name evidence="6" type="primary">A03p058350.1_BraROA</name>
    <name evidence="6" type="ORF">IGI04_013067</name>
</gene>
<dbReference type="EMBL" id="JADBGQ010000003">
    <property type="protein sequence ID" value="KAG5406948.1"/>
    <property type="molecule type" value="Genomic_DNA"/>
</dbReference>
<dbReference type="Pfam" id="PF13456">
    <property type="entry name" value="RVT_3"/>
    <property type="match status" value="1"/>
</dbReference>
<evidence type="ECO:0008006" key="8">
    <source>
        <dbReference type="Google" id="ProtNLM"/>
    </source>
</evidence>